<organism evidence="1 2">
    <name type="scientific">Sedimentitalea todarodis</name>
    <dbReference type="NCBI Taxonomy" id="1631240"/>
    <lineage>
        <taxon>Bacteria</taxon>
        <taxon>Pseudomonadati</taxon>
        <taxon>Pseudomonadota</taxon>
        <taxon>Alphaproteobacteria</taxon>
        <taxon>Rhodobacterales</taxon>
        <taxon>Paracoccaceae</taxon>
        <taxon>Sedimentitalea</taxon>
    </lineage>
</organism>
<evidence type="ECO:0000313" key="2">
    <source>
        <dbReference type="Proteomes" id="UP001255416"/>
    </source>
</evidence>
<accession>A0ABU3VLZ1</accession>
<dbReference type="Proteomes" id="UP001255416">
    <property type="component" value="Unassembled WGS sequence"/>
</dbReference>
<dbReference type="InterPro" id="IPR044926">
    <property type="entry name" value="RGS_subdomain_2"/>
</dbReference>
<reference evidence="2" key="1">
    <citation type="submission" date="2023-05" db="EMBL/GenBank/DDBJ databases">
        <title>Sedimentitalea sp. nov. JM2-8.</title>
        <authorList>
            <person name="Huang J."/>
        </authorList>
    </citation>
    <scope>NUCLEOTIDE SEQUENCE [LARGE SCALE GENOMIC DNA]</scope>
    <source>
        <strain evidence="2">KHS03</strain>
    </source>
</reference>
<dbReference type="SUPFAM" id="SSF48097">
    <property type="entry name" value="Regulator of G-protein signaling, RGS"/>
    <property type="match status" value="1"/>
</dbReference>
<dbReference type="EMBL" id="JASMWN010000060">
    <property type="protein sequence ID" value="MDU9007202.1"/>
    <property type="molecule type" value="Genomic_DNA"/>
</dbReference>
<dbReference type="InterPro" id="IPR036305">
    <property type="entry name" value="RGS_sf"/>
</dbReference>
<comment type="caution">
    <text evidence="1">The sequence shown here is derived from an EMBL/GenBank/DDBJ whole genome shotgun (WGS) entry which is preliminary data.</text>
</comment>
<name>A0ABU3VLZ1_9RHOB</name>
<protein>
    <submittedName>
        <fullName evidence="1">Uncharacterized protein</fullName>
    </submittedName>
</protein>
<proteinExistence type="predicted"/>
<evidence type="ECO:0000313" key="1">
    <source>
        <dbReference type="EMBL" id="MDU9007202.1"/>
    </source>
</evidence>
<dbReference type="Gene3D" id="1.10.167.10">
    <property type="entry name" value="Regulator of G-protein Signalling 4, domain 2"/>
    <property type="match status" value="1"/>
</dbReference>
<sequence>MADRALGKLYRAFVKSRMAEENTLFLDAVAKRFDPKKLYPKFIDPKATSTINVAYPDRKEAMDLAEANDFKNTKWKTLMQSFCDQIESLLDKNFLESFWKYKPFLNHHRAQAERKMKGDPRKAAELLGISDTGTMKSLMVAHAVGDQKEFKTMTAKLAAVPELKKKKVKSSMITKMLLKAKLI</sequence>
<keyword evidence="2" id="KW-1185">Reference proteome</keyword>
<gene>
    <name evidence="1" type="ORF">QO231_25725</name>
</gene>